<sequence>MNNKLVSPERAKGIRVGGTFTFLGIHFVFSTKNRVPLLDNTIHERLFSYMMKIIFGNKEMSFLPFGACCFVFKIRGLHPPDIS</sequence>
<reference evidence="2" key="1">
    <citation type="journal article" date="2015" name="Genome Announc.">
        <title>Draft Genome Sequence of an Anaerobic Ammonium-Oxidizing Bacterium, "Candidatus Brocadia sinica".</title>
        <authorList>
            <person name="Oshiki M."/>
            <person name="Shinyako-Hata K."/>
            <person name="Satoh H."/>
            <person name="Okabe S."/>
        </authorList>
    </citation>
    <scope>NUCLEOTIDE SEQUENCE [LARGE SCALE GENOMIC DNA]</scope>
    <source>
        <strain evidence="2">JPN1</strain>
    </source>
</reference>
<evidence type="ECO:0000313" key="1">
    <source>
        <dbReference type="EMBL" id="GAN34713.1"/>
    </source>
</evidence>
<name>A0ABQ0K1A0_9BACT</name>
<proteinExistence type="predicted"/>
<comment type="caution">
    <text evidence="1">The sequence shown here is derived from an EMBL/GenBank/DDBJ whole genome shotgun (WGS) entry which is preliminary data.</text>
</comment>
<dbReference type="EMBL" id="BAFN01000001">
    <property type="protein sequence ID" value="GAN34713.1"/>
    <property type="molecule type" value="Genomic_DNA"/>
</dbReference>
<dbReference type="Proteomes" id="UP000032309">
    <property type="component" value="Unassembled WGS sequence"/>
</dbReference>
<evidence type="ECO:0000313" key="2">
    <source>
        <dbReference type="Proteomes" id="UP000032309"/>
    </source>
</evidence>
<keyword evidence="2" id="KW-1185">Reference proteome</keyword>
<organism evidence="1 2">
    <name type="scientific">Candidatus Brocadia sinica JPN1</name>
    <dbReference type="NCBI Taxonomy" id="1197129"/>
    <lineage>
        <taxon>Bacteria</taxon>
        <taxon>Pseudomonadati</taxon>
        <taxon>Planctomycetota</taxon>
        <taxon>Candidatus Brocadiia</taxon>
        <taxon>Candidatus Brocadiales</taxon>
        <taxon>Candidatus Brocadiaceae</taxon>
        <taxon>Candidatus Brocadia</taxon>
    </lineage>
</organism>
<dbReference type="InterPro" id="IPR036515">
    <property type="entry name" value="Transposase_17_sf"/>
</dbReference>
<protein>
    <submittedName>
        <fullName evidence="1">Transposase and inactivated derivatives</fullName>
    </submittedName>
</protein>
<dbReference type="SUPFAM" id="SSF143422">
    <property type="entry name" value="Transposase IS200-like"/>
    <property type="match status" value="1"/>
</dbReference>
<gene>
    <name evidence="1" type="ORF">BROSI_A3256</name>
</gene>
<accession>A0ABQ0K1A0</accession>